<sequence>MHSPSRLTDRPTDGPTDRSRTPLLTWAAPSGQQVDKQEKRQIEEDEEPQAMLGVASPVLVTGIPCCARWDADPGEEQALSPVRPCRLCWGSCGNKHGPIRPDAGFLESRRCPEKNLEDLSGNPVVKVFRKMKIVLR</sequence>
<accession>A0A8K1LFG6</accession>
<feature type="region of interest" description="Disordered" evidence="1">
    <location>
        <begin position="1"/>
        <end position="53"/>
    </location>
</feature>
<organism evidence="2 3">
    <name type="scientific">Zosterops borbonicus</name>
    <dbReference type="NCBI Taxonomy" id="364589"/>
    <lineage>
        <taxon>Eukaryota</taxon>
        <taxon>Metazoa</taxon>
        <taxon>Chordata</taxon>
        <taxon>Craniata</taxon>
        <taxon>Vertebrata</taxon>
        <taxon>Euteleostomi</taxon>
        <taxon>Archelosauria</taxon>
        <taxon>Archosauria</taxon>
        <taxon>Dinosauria</taxon>
        <taxon>Saurischia</taxon>
        <taxon>Theropoda</taxon>
        <taxon>Coelurosauria</taxon>
        <taxon>Aves</taxon>
        <taxon>Neognathae</taxon>
        <taxon>Neoaves</taxon>
        <taxon>Telluraves</taxon>
        <taxon>Australaves</taxon>
        <taxon>Passeriformes</taxon>
        <taxon>Sylvioidea</taxon>
        <taxon>Zosteropidae</taxon>
        <taxon>Zosterops</taxon>
    </lineage>
</organism>
<comment type="caution">
    <text evidence="2">The sequence shown here is derived from an EMBL/GenBank/DDBJ whole genome shotgun (WGS) entry which is preliminary data.</text>
</comment>
<keyword evidence="3" id="KW-1185">Reference proteome</keyword>
<gene>
    <name evidence="2" type="ORF">HGM15179_015282</name>
</gene>
<evidence type="ECO:0000313" key="2">
    <source>
        <dbReference type="EMBL" id="TRZ11821.1"/>
    </source>
</evidence>
<evidence type="ECO:0000256" key="1">
    <source>
        <dbReference type="SAM" id="MobiDB-lite"/>
    </source>
</evidence>
<evidence type="ECO:0000313" key="3">
    <source>
        <dbReference type="Proteomes" id="UP000796761"/>
    </source>
</evidence>
<dbReference type="EMBL" id="SWJQ01000658">
    <property type="protein sequence ID" value="TRZ11821.1"/>
    <property type="molecule type" value="Genomic_DNA"/>
</dbReference>
<dbReference type="Proteomes" id="UP000796761">
    <property type="component" value="Unassembled WGS sequence"/>
</dbReference>
<feature type="compositionally biased region" description="Basic and acidic residues" evidence="1">
    <location>
        <begin position="7"/>
        <end position="20"/>
    </location>
</feature>
<proteinExistence type="predicted"/>
<reference evidence="2" key="1">
    <citation type="submission" date="2019-04" db="EMBL/GenBank/DDBJ databases">
        <title>Genome assembly of Zosterops borbonicus 15179.</title>
        <authorList>
            <person name="Leroy T."/>
            <person name="Anselmetti Y."/>
            <person name="Tilak M.-K."/>
            <person name="Nabholz B."/>
        </authorList>
    </citation>
    <scope>NUCLEOTIDE SEQUENCE</scope>
    <source>
        <strain evidence="2">HGM_15179</strain>
        <tissue evidence="2">Muscle</tissue>
    </source>
</reference>
<dbReference type="AlphaFoldDB" id="A0A8K1LFG6"/>
<name>A0A8K1LFG6_9PASS</name>
<protein>
    <submittedName>
        <fullName evidence="2">Uncharacterized protein</fullName>
    </submittedName>
</protein>